<dbReference type="AlphaFoldDB" id="A0A9P8UPZ5"/>
<dbReference type="OrthoDB" id="47007at2759"/>
<dbReference type="Proteomes" id="UP000758603">
    <property type="component" value="Unassembled WGS sequence"/>
</dbReference>
<dbReference type="PRINTS" id="PR00081">
    <property type="entry name" value="GDHRDH"/>
</dbReference>
<reference evidence="4" key="1">
    <citation type="journal article" date="2021" name="Nat. Commun.">
        <title>Genetic determinants of endophytism in the Arabidopsis root mycobiome.</title>
        <authorList>
            <person name="Mesny F."/>
            <person name="Miyauchi S."/>
            <person name="Thiergart T."/>
            <person name="Pickel B."/>
            <person name="Atanasova L."/>
            <person name="Karlsson M."/>
            <person name="Huettel B."/>
            <person name="Barry K.W."/>
            <person name="Haridas S."/>
            <person name="Chen C."/>
            <person name="Bauer D."/>
            <person name="Andreopoulos W."/>
            <person name="Pangilinan J."/>
            <person name="LaButti K."/>
            <person name="Riley R."/>
            <person name="Lipzen A."/>
            <person name="Clum A."/>
            <person name="Drula E."/>
            <person name="Henrissat B."/>
            <person name="Kohler A."/>
            <person name="Grigoriev I.V."/>
            <person name="Martin F.M."/>
            <person name="Hacquard S."/>
        </authorList>
    </citation>
    <scope>NUCLEOTIDE SEQUENCE</scope>
    <source>
        <strain evidence="4">MPI-SDFR-AT-0073</strain>
    </source>
</reference>
<dbReference type="SUPFAM" id="SSF51735">
    <property type="entry name" value="NAD(P)-binding Rossmann-fold domains"/>
    <property type="match status" value="1"/>
</dbReference>
<dbReference type="Pfam" id="PF13561">
    <property type="entry name" value="adh_short_C2"/>
    <property type="match status" value="1"/>
</dbReference>
<dbReference type="Gene3D" id="3.40.50.720">
    <property type="entry name" value="NAD(P)-binding Rossmann-like Domain"/>
    <property type="match status" value="1"/>
</dbReference>
<dbReference type="PRINTS" id="PR00080">
    <property type="entry name" value="SDRFAMILY"/>
</dbReference>
<evidence type="ECO:0000313" key="4">
    <source>
        <dbReference type="EMBL" id="KAH6656815.1"/>
    </source>
</evidence>
<evidence type="ECO:0000256" key="2">
    <source>
        <dbReference type="ARBA" id="ARBA00022857"/>
    </source>
</evidence>
<keyword evidence="3" id="KW-0560">Oxidoreductase</keyword>
<name>A0A9P8UPZ5_9PEZI</name>
<dbReference type="FunFam" id="3.40.50.720:FF:000084">
    <property type="entry name" value="Short-chain dehydrogenase reductase"/>
    <property type="match status" value="1"/>
</dbReference>
<dbReference type="PANTHER" id="PTHR24321">
    <property type="entry name" value="DEHYDROGENASES, SHORT CHAIN"/>
    <property type="match status" value="1"/>
</dbReference>
<gene>
    <name evidence="4" type="ORF">BKA67DRAFT_512641</name>
</gene>
<dbReference type="CDD" id="cd05233">
    <property type="entry name" value="SDR_c"/>
    <property type="match status" value="1"/>
</dbReference>
<evidence type="ECO:0000256" key="3">
    <source>
        <dbReference type="ARBA" id="ARBA00023002"/>
    </source>
</evidence>
<dbReference type="PROSITE" id="PS00061">
    <property type="entry name" value="ADH_SHORT"/>
    <property type="match status" value="1"/>
</dbReference>
<dbReference type="EMBL" id="JAGPXC010000002">
    <property type="protein sequence ID" value="KAH6656815.1"/>
    <property type="molecule type" value="Genomic_DNA"/>
</dbReference>
<dbReference type="GO" id="GO:0016491">
    <property type="term" value="F:oxidoreductase activity"/>
    <property type="evidence" value="ECO:0007669"/>
    <property type="project" value="UniProtKB-KW"/>
</dbReference>
<evidence type="ECO:0000313" key="5">
    <source>
        <dbReference type="Proteomes" id="UP000758603"/>
    </source>
</evidence>
<dbReference type="InterPro" id="IPR002347">
    <property type="entry name" value="SDR_fam"/>
</dbReference>
<dbReference type="InterPro" id="IPR036291">
    <property type="entry name" value="NAD(P)-bd_dom_sf"/>
</dbReference>
<keyword evidence="5" id="KW-1185">Reference proteome</keyword>
<dbReference type="PANTHER" id="PTHR24321:SF8">
    <property type="entry name" value="ESTRADIOL 17-BETA-DEHYDROGENASE 8-RELATED"/>
    <property type="match status" value="1"/>
</dbReference>
<comment type="caution">
    <text evidence="4">The sequence shown here is derived from an EMBL/GenBank/DDBJ whole genome shotgun (WGS) entry which is preliminary data.</text>
</comment>
<accession>A0A9P8UPZ5</accession>
<evidence type="ECO:0000256" key="1">
    <source>
        <dbReference type="ARBA" id="ARBA00006484"/>
    </source>
</evidence>
<protein>
    <submittedName>
        <fullName evidence="4">3-oxoacyl-reductase</fullName>
    </submittedName>
</protein>
<dbReference type="GeneID" id="70126383"/>
<proteinExistence type="inferred from homology"/>
<organism evidence="4 5">
    <name type="scientific">Truncatella angustata</name>
    <dbReference type="NCBI Taxonomy" id="152316"/>
    <lineage>
        <taxon>Eukaryota</taxon>
        <taxon>Fungi</taxon>
        <taxon>Dikarya</taxon>
        <taxon>Ascomycota</taxon>
        <taxon>Pezizomycotina</taxon>
        <taxon>Sordariomycetes</taxon>
        <taxon>Xylariomycetidae</taxon>
        <taxon>Amphisphaeriales</taxon>
        <taxon>Sporocadaceae</taxon>
        <taxon>Truncatella</taxon>
    </lineage>
</organism>
<dbReference type="InterPro" id="IPR020904">
    <property type="entry name" value="Sc_DH/Rdtase_CS"/>
</dbReference>
<dbReference type="RefSeq" id="XP_045961049.1">
    <property type="nucleotide sequence ID" value="XM_046097491.1"/>
</dbReference>
<comment type="similarity">
    <text evidence="1">Belongs to the short-chain dehydrogenases/reductases (SDR) family.</text>
</comment>
<keyword evidence="2" id="KW-0521">NADP</keyword>
<sequence>MSKNYLITGAGRGIGRGLSRLLLQRGHRVFILDNNDVELEHMKTQLPKWLSSSDAQSRFRIFGADMSRKEDIEKAVHSASDFFSGKLDVLVNNAAITAGAHGPRIETDDFLSVWESSIQVNLTGSALISRACLPMLRRQPPDSPLGGSIIMISSTRAYQSEPNSEAYAATKAGLLGLSQALSCSLADDGIKVNAILPGWINVEHESKEGDDNGLKWENGLSEDDHRWHFTGRVGKVEDILKAVEYLSDSDSFITGEELKVDGGVTRRMTYPE</sequence>